<feature type="transmembrane region" description="Helical" evidence="5">
    <location>
        <begin position="118"/>
        <end position="139"/>
    </location>
</feature>
<name>A0A4P7GNR1_9ACTN</name>
<dbReference type="PRINTS" id="PR01036">
    <property type="entry name" value="TCRTETB"/>
</dbReference>
<evidence type="ECO:0000313" key="8">
    <source>
        <dbReference type="Proteomes" id="UP000294894"/>
    </source>
</evidence>
<feature type="transmembrane region" description="Helical" evidence="5">
    <location>
        <begin position="151"/>
        <end position="174"/>
    </location>
</feature>
<gene>
    <name evidence="7" type="ORF">EXE57_16700</name>
</gene>
<keyword evidence="4 5" id="KW-0472">Membrane</keyword>
<feature type="transmembrane region" description="Helical" evidence="5">
    <location>
        <begin position="93"/>
        <end position="112"/>
    </location>
</feature>
<evidence type="ECO:0000313" key="7">
    <source>
        <dbReference type="EMBL" id="QBR93730.1"/>
    </source>
</evidence>
<evidence type="ECO:0000256" key="3">
    <source>
        <dbReference type="ARBA" id="ARBA00022989"/>
    </source>
</evidence>
<keyword evidence="8" id="KW-1185">Reference proteome</keyword>
<feature type="transmembrane region" description="Helical" evidence="5">
    <location>
        <begin position="323"/>
        <end position="346"/>
    </location>
</feature>
<dbReference type="Proteomes" id="UP000294894">
    <property type="component" value="Chromosome"/>
</dbReference>
<evidence type="ECO:0000256" key="5">
    <source>
        <dbReference type="SAM" id="Phobius"/>
    </source>
</evidence>
<feature type="transmembrane region" description="Helical" evidence="5">
    <location>
        <begin position="292"/>
        <end position="311"/>
    </location>
</feature>
<protein>
    <submittedName>
        <fullName evidence="7">MFS transporter</fullName>
    </submittedName>
</protein>
<dbReference type="GO" id="GO:0022857">
    <property type="term" value="F:transmembrane transporter activity"/>
    <property type="evidence" value="ECO:0007669"/>
    <property type="project" value="InterPro"/>
</dbReference>
<keyword evidence="3 5" id="KW-1133">Transmembrane helix</keyword>
<proteinExistence type="predicted"/>
<feature type="transmembrane region" description="Helical" evidence="5">
    <location>
        <begin position="458"/>
        <end position="479"/>
    </location>
</feature>
<dbReference type="EMBL" id="CP038267">
    <property type="protein sequence ID" value="QBR93730.1"/>
    <property type="molecule type" value="Genomic_DNA"/>
</dbReference>
<dbReference type="PROSITE" id="PS50850">
    <property type="entry name" value="MFS"/>
    <property type="match status" value="1"/>
</dbReference>
<dbReference type="PANTHER" id="PTHR42718:SF39">
    <property type="entry name" value="ACTINORHODIN TRANSPORTER-RELATED"/>
    <property type="match status" value="1"/>
</dbReference>
<feature type="transmembrane region" description="Helical" evidence="5">
    <location>
        <begin position="381"/>
        <end position="407"/>
    </location>
</feature>
<evidence type="ECO:0000256" key="4">
    <source>
        <dbReference type="ARBA" id="ARBA00023136"/>
    </source>
</evidence>
<dbReference type="InterPro" id="IPR011701">
    <property type="entry name" value="MFS"/>
</dbReference>
<feature type="transmembrane region" description="Helical" evidence="5">
    <location>
        <begin position="428"/>
        <end position="446"/>
    </location>
</feature>
<sequence length="494" mass="50665">MATTIEPTADVVADGGGANPAPGRTAALISLLLASTMELIDTTIVNVALPTIEADLGATGSQLQWMVAAYPLAFAVALVTGARLGDAFGRKRLFLLGLVAFTVMSTACGLAPTAEALVAFRALQGFGAAAMIPQVMSSIQVMYAPEERAKAMGAFTGLAGLATVAGPVLGAVLTQADIGGTGWRPIFLINIPVGLLALAAAIRFIPESYAARRPSLDPVGVLTLGGGLLAVLYPLTMGREEGWPAWVFALMALGVAVLVRFGRSQHRAETRGEEPLVLLGLYGNRGFAGGSLVLLVLFVSMSAYFLAQTIYFQAGLGWSVLKAGLVGVPFAVTTAVFAGFGVTVLAPRIGRRVLQHGAVVLAAGAVVTAATVHVADPTTAWWVFVPALVVSGAGFGLMVAPIGMFTVADVPVEKAGAASGLFNTTTQLANAVGVALLGTLFFEVVSRQVGSVPAELFGPAYEVVLGAVALLMGLAWLAARTLPETAPEEVPELV</sequence>
<dbReference type="Pfam" id="PF07690">
    <property type="entry name" value="MFS_1"/>
    <property type="match status" value="1"/>
</dbReference>
<dbReference type="InterPro" id="IPR036259">
    <property type="entry name" value="MFS_trans_sf"/>
</dbReference>
<dbReference type="KEGG" id="noy:EXE57_16700"/>
<reference evidence="7 8" key="1">
    <citation type="submission" date="2019-03" db="EMBL/GenBank/DDBJ databases">
        <title>Three New Species of Nocardioides, Nocardioides euryhalodurans sp. nov., Nocardioides seonyuensis sp. nov. and Nocardioides eburneoflavus sp. nov., Iolated from Soil.</title>
        <authorList>
            <person name="Roh S.G."/>
            <person name="Lee C."/>
            <person name="Kim M.-K."/>
            <person name="Kim S.B."/>
        </authorList>
    </citation>
    <scope>NUCLEOTIDE SEQUENCE [LARGE SCALE GENOMIC DNA]</scope>
    <source>
        <strain evidence="7 8">MMS17-SY117</strain>
    </source>
</reference>
<dbReference type="Gene3D" id="1.20.1250.20">
    <property type="entry name" value="MFS general substrate transporter like domains"/>
    <property type="match status" value="1"/>
</dbReference>
<feature type="transmembrane region" description="Helical" evidence="5">
    <location>
        <begin position="186"/>
        <end position="206"/>
    </location>
</feature>
<dbReference type="GO" id="GO:0005886">
    <property type="term" value="C:plasma membrane"/>
    <property type="evidence" value="ECO:0007669"/>
    <property type="project" value="UniProtKB-SubCell"/>
</dbReference>
<feature type="transmembrane region" description="Helical" evidence="5">
    <location>
        <begin position="218"/>
        <end position="237"/>
    </location>
</feature>
<evidence type="ECO:0000259" key="6">
    <source>
        <dbReference type="PROSITE" id="PS50850"/>
    </source>
</evidence>
<dbReference type="OrthoDB" id="7375466at2"/>
<dbReference type="Gene3D" id="1.20.1720.10">
    <property type="entry name" value="Multidrug resistance protein D"/>
    <property type="match status" value="1"/>
</dbReference>
<accession>A0A4P7GNR1</accession>
<dbReference type="PANTHER" id="PTHR42718">
    <property type="entry name" value="MAJOR FACILITATOR SUPERFAMILY MULTIDRUG TRANSPORTER MFSC"/>
    <property type="match status" value="1"/>
</dbReference>
<comment type="subcellular location">
    <subcellularLocation>
        <location evidence="1">Cell membrane</location>
        <topology evidence="1">Multi-pass membrane protein</topology>
    </subcellularLocation>
</comment>
<dbReference type="AlphaFoldDB" id="A0A4P7GNR1"/>
<evidence type="ECO:0000256" key="1">
    <source>
        <dbReference type="ARBA" id="ARBA00004651"/>
    </source>
</evidence>
<evidence type="ECO:0000256" key="2">
    <source>
        <dbReference type="ARBA" id="ARBA00022692"/>
    </source>
</evidence>
<feature type="transmembrane region" description="Helical" evidence="5">
    <location>
        <begin position="243"/>
        <end position="261"/>
    </location>
</feature>
<feature type="transmembrane region" description="Helical" evidence="5">
    <location>
        <begin position="63"/>
        <end position="81"/>
    </location>
</feature>
<dbReference type="RefSeq" id="WP_135079442.1">
    <property type="nucleotide sequence ID" value="NZ_CP038267.1"/>
</dbReference>
<keyword evidence="2 5" id="KW-0812">Transmembrane</keyword>
<feature type="domain" description="Major facilitator superfamily (MFS) profile" evidence="6">
    <location>
        <begin position="27"/>
        <end position="486"/>
    </location>
</feature>
<organism evidence="7 8">
    <name type="scientific">Nocardioides euryhalodurans</name>
    <dbReference type="NCBI Taxonomy" id="2518370"/>
    <lineage>
        <taxon>Bacteria</taxon>
        <taxon>Bacillati</taxon>
        <taxon>Actinomycetota</taxon>
        <taxon>Actinomycetes</taxon>
        <taxon>Propionibacteriales</taxon>
        <taxon>Nocardioidaceae</taxon>
        <taxon>Nocardioides</taxon>
    </lineage>
</organism>
<dbReference type="CDD" id="cd17321">
    <property type="entry name" value="MFS_MMR_MDR_like"/>
    <property type="match status" value="1"/>
</dbReference>
<dbReference type="InterPro" id="IPR020846">
    <property type="entry name" value="MFS_dom"/>
</dbReference>
<dbReference type="SUPFAM" id="SSF103473">
    <property type="entry name" value="MFS general substrate transporter"/>
    <property type="match status" value="1"/>
</dbReference>
<feature type="transmembrane region" description="Helical" evidence="5">
    <location>
        <begin position="358"/>
        <end position="375"/>
    </location>
</feature>